<dbReference type="InterPro" id="IPR014026">
    <property type="entry name" value="UDP-Glc/GDP-Man_DH_dimer"/>
</dbReference>
<dbReference type="PANTHER" id="PTHR43750:SF4">
    <property type="entry name" value="UDP-GLUCOSE 6-DEHYDROGENASE YWQF"/>
    <property type="match status" value="1"/>
</dbReference>
<dbReference type="SUPFAM" id="SSF51735">
    <property type="entry name" value="NAD(P)-binding Rossmann-fold domains"/>
    <property type="match status" value="1"/>
</dbReference>
<evidence type="ECO:0000256" key="3">
    <source>
        <dbReference type="ARBA" id="ARBA00012954"/>
    </source>
</evidence>
<dbReference type="NCBIfam" id="TIGR03026">
    <property type="entry name" value="NDP-sugDHase"/>
    <property type="match status" value="1"/>
</dbReference>
<dbReference type="SMART" id="SM00984">
    <property type="entry name" value="UDPG_MGDP_dh_C"/>
    <property type="match status" value="1"/>
</dbReference>
<keyword evidence="5 7" id="KW-0520">NAD</keyword>
<dbReference type="SUPFAM" id="SSF52413">
    <property type="entry name" value="UDP-glucose/GDP-mannose dehydrogenase C-terminal domain"/>
    <property type="match status" value="1"/>
</dbReference>
<dbReference type="InterPro" id="IPR001732">
    <property type="entry name" value="UDP-Glc/GDP-Man_DH_N"/>
</dbReference>
<dbReference type="Gene3D" id="3.40.50.720">
    <property type="entry name" value="NAD(P)-binding Rossmann-like Domain"/>
    <property type="match status" value="2"/>
</dbReference>
<evidence type="ECO:0000313" key="9">
    <source>
        <dbReference type="EMBL" id="WVX79045.1"/>
    </source>
</evidence>
<dbReference type="PANTHER" id="PTHR43750">
    <property type="entry name" value="UDP-GLUCOSE 6-DEHYDROGENASE TUAD"/>
    <property type="match status" value="1"/>
</dbReference>
<dbReference type="RefSeq" id="WP_338447979.1">
    <property type="nucleotide sequence ID" value="NZ_CP137640.1"/>
</dbReference>
<evidence type="ECO:0000313" key="10">
    <source>
        <dbReference type="Proteomes" id="UP001357223"/>
    </source>
</evidence>
<dbReference type="PIRSF" id="PIRSF000124">
    <property type="entry name" value="UDPglc_GDPman_dh"/>
    <property type="match status" value="1"/>
</dbReference>
<evidence type="ECO:0000256" key="1">
    <source>
        <dbReference type="ARBA" id="ARBA00004701"/>
    </source>
</evidence>
<dbReference type="InterPro" id="IPR028357">
    <property type="entry name" value="UDPglc_DH_bac"/>
</dbReference>
<protein>
    <recommendedName>
        <fullName evidence="3 7">UDP-glucose 6-dehydrogenase</fullName>
        <ecNumber evidence="3 7">1.1.1.22</ecNumber>
    </recommendedName>
</protein>
<reference evidence="9 10" key="1">
    <citation type="submission" date="2023-10" db="EMBL/GenBank/DDBJ databases">
        <title>Niallia locisalis sp.nov. isolated from a salt pond sample.</title>
        <authorList>
            <person name="Li X.-J."/>
            <person name="Dong L."/>
        </authorList>
    </citation>
    <scope>NUCLEOTIDE SEQUENCE [LARGE SCALE GENOMIC DNA]</scope>
    <source>
        <strain evidence="9 10">DSM 29761</strain>
    </source>
</reference>
<comment type="pathway">
    <text evidence="1">Nucleotide-sugar biosynthesis; UDP-alpha-D-glucuronate biosynthesis; UDP-alpha-D-glucuronate from UDP-alpha-D-glucose: step 1/1.</text>
</comment>
<gene>
    <name evidence="9" type="ORF">R4Z09_17215</name>
</gene>
<accession>A0ABZ2C9D9</accession>
<evidence type="ECO:0000259" key="8">
    <source>
        <dbReference type="SMART" id="SM00984"/>
    </source>
</evidence>
<proteinExistence type="inferred from homology"/>
<dbReference type="InterPro" id="IPR036291">
    <property type="entry name" value="NAD(P)-bd_dom_sf"/>
</dbReference>
<comment type="similarity">
    <text evidence="2 7">Belongs to the UDP-glucose/GDP-mannose dehydrogenase family.</text>
</comment>
<dbReference type="InterPro" id="IPR036220">
    <property type="entry name" value="UDP-Glc/GDP-Man_DH_C_sf"/>
</dbReference>
<evidence type="ECO:0000256" key="4">
    <source>
        <dbReference type="ARBA" id="ARBA00023002"/>
    </source>
</evidence>
<dbReference type="InterPro" id="IPR017476">
    <property type="entry name" value="UDP-Glc/GDP-Man"/>
</dbReference>
<dbReference type="Pfam" id="PF00984">
    <property type="entry name" value="UDPG_MGDP_dh"/>
    <property type="match status" value="1"/>
</dbReference>
<feature type="domain" description="UDP-glucose/GDP-mannose dehydrogenase C-terminal" evidence="8">
    <location>
        <begin position="313"/>
        <end position="415"/>
    </location>
</feature>
<dbReference type="SUPFAM" id="SSF48179">
    <property type="entry name" value="6-phosphogluconate dehydrogenase C-terminal domain-like"/>
    <property type="match status" value="1"/>
</dbReference>
<dbReference type="InterPro" id="IPR008927">
    <property type="entry name" value="6-PGluconate_DH-like_C_sf"/>
</dbReference>
<evidence type="ECO:0000256" key="2">
    <source>
        <dbReference type="ARBA" id="ARBA00006601"/>
    </source>
</evidence>
<dbReference type="PIRSF" id="PIRSF500134">
    <property type="entry name" value="UDPglc_DH_bac"/>
    <property type="match status" value="1"/>
</dbReference>
<name>A0ABZ2C9D9_9BACI</name>
<dbReference type="Pfam" id="PF03720">
    <property type="entry name" value="UDPG_MGDP_dh_C"/>
    <property type="match status" value="1"/>
</dbReference>
<keyword evidence="10" id="KW-1185">Reference proteome</keyword>
<dbReference type="Proteomes" id="UP001357223">
    <property type="component" value="Chromosome"/>
</dbReference>
<dbReference type="GO" id="GO:0016491">
    <property type="term" value="F:oxidoreductase activity"/>
    <property type="evidence" value="ECO:0007669"/>
    <property type="project" value="UniProtKB-KW"/>
</dbReference>
<comment type="catalytic activity">
    <reaction evidence="6 7">
        <text>UDP-alpha-D-glucose + 2 NAD(+) + H2O = UDP-alpha-D-glucuronate + 2 NADH + 3 H(+)</text>
        <dbReference type="Rhea" id="RHEA:23596"/>
        <dbReference type="ChEBI" id="CHEBI:15377"/>
        <dbReference type="ChEBI" id="CHEBI:15378"/>
        <dbReference type="ChEBI" id="CHEBI:57540"/>
        <dbReference type="ChEBI" id="CHEBI:57945"/>
        <dbReference type="ChEBI" id="CHEBI:58052"/>
        <dbReference type="ChEBI" id="CHEBI:58885"/>
        <dbReference type="EC" id="1.1.1.22"/>
    </reaction>
</comment>
<dbReference type="Pfam" id="PF03721">
    <property type="entry name" value="UDPG_MGDP_dh_N"/>
    <property type="match status" value="1"/>
</dbReference>
<evidence type="ECO:0000256" key="5">
    <source>
        <dbReference type="ARBA" id="ARBA00023027"/>
    </source>
</evidence>
<evidence type="ECO:0000256" key="7">
    <source>
        <dbReference type="PIRNR" id="PIRNR000124"/>
    </source>
</evidence>
<dbReference type="InterPro" id="IPR014027">
    <property type="entry name" value="UDP-Glc/GDP-Man_DH_C"/>
</dbReference>
<evidence type="ECO:0000256" key="6">
    <source>
        <dbReference type="ARBA" id="ARBA00047473"/>
    </source>
</evidence>
<dbReference type="Gene3D" id="1.20.5.100">
    <property type="entry name" value="Cytochrome c1, transmembrane anchor, C-terminal"/>
    <property type="match status" value="1"/>
</dbReference>
<organism evidence="9 10">
    <name type="scientific">Niallia oryzisoli</name>
    <dbReference type="NCBI Taxonomy" id="1737571"/>
    <lineage>
        <taxon>Bacteria</taxon>
        <taxon>Bacillati</taxon>
        <taxon>Bacillota</taxon>
        <taxon>Bacilli</taxon>
        <taxon>Bacillales</taxon>
        <taxon>Bacillaceae</taxon>
        <taxon>Niallia</taxon>
    </lineage>
</organism>
<keyword evidence="4 7" id="KW-0560">Oxidoreductase</keyword>
<dbReference type="EMBL" id="CP137640">
    <property type="protein sequence ID" value="WVX79045.1"/>
    <property type="molecule type" value="Genomic_DNA"/>
</dbReference>
<dbReference type="EC" id="1.1.1.22" evidence="3 7"/>
<sequence>MRITIAGIGYVGLVTGVCLAELGHEITCVDLQESKIAMLNAGRSPIFEPGLESLLAKNMSCGRLQFTTNPEMAYKQAEIIFITVGTPASDDGTADLRHVTAVADTIAMYIKNDVIICIKSTVPVGTNEKVKQTIDRQKNADSNTTVISNPEFLREGSAIFDFFHGDRIVIGSDNPEAAAVIENLYAPLHIPVIKTNIRSAEMIKYASNAFLATKISFINEIAVICEKLNANIDEVVMGIGSDKRIGDQFLRAGIGYGGSCFPKDTNALAQLAGNMQHPFELLEAVIKVNNRQQSLPIKKAKEVITSLAGKKVSVLGLAFKPGTDDIRESASLKIMKELQQEKAIVTAYDPVAVPNMKKELGNDFSYTDDIREALWNSELAIIATEWEQIKQFPISLYAEYMKEPIIIDGRNCYSIDEVKKHSIHYVSIGRPSHSPKTQKENL</sequence>